<evidence type="ECO:0000313" key="1">
    <source>
        <dbReference type="EMBL" id="KAF0700750.1"/>
    </source>
</evidence>
<dbReference type="AlphaFoldDB" id="A0A485KL61"/>
<reference evidence="2 3" key="1">
    <citation type="submission" date="2019-03" db="EMBL/GenBank/DDBJ databases">
        <authorList>
            <person name="Gaulin E."/>
            <person name="Dumas B."/>
        </authorList>
    </citation>
    <scope>NUCLEOTIDE SEQUENCE [LARGE SCALE GENOMIC DNA]</scope>
    <source>
        <strain evidence="2">CBS 568.67</strain>
    </source>
</reference>
<protein>
    <submittedName>
        <fullName evidence="2">Aste57867_8703 protein</fullName>
    </submittedName>
</protein>
<dbReference type="Proteomes" id="UP000332933">
    <property type="component" value="Unassembled WGS sequence"/>
</dbReference>
<accession>A0A485KL61</accession>
<reference evidence="1" key="2">
    <citation type="submission" date="2019-06" db="EMBL/GenBank/DDBJ databases">
        <title>Genomics analysis of Aphanomyces spp. identifies a new class of oomycete effector associated with host adaptation.</title>
        <authorList>
            <person name="Gaulin E."/>
        </authorList>
    </citation>
    <scope>NUCLEOTIDE SEQUENCE</scope>
    <source>
        <strain evidence="1">CBS 578.67</strain>
    </source>
</reference>
<evidence type="ECO:0000313" key="2">
    <source>
        <dbReference type="EMBL" id="VFT85589.1"/>
    </source>
</evidence>
<dbReference type="EMBL" id="CAADRA010005134">
    <property type="protein sequence ID" value="VFT85589.1"/>
    <property type="molecule type" value="Genomic_DNA"/>
</dbReference>
<keyword evidence="3" id="KW-1185">Reference proteome</keyword>
<evidence type="ECO:0000313" key="3">
    <source>
        <dbReference type="Proteomes" id="UP000332933"/>
    </source>
</evidence>
<organism evidence="2 3">
    <name type="scientific">Aphanomyces stellatus</name>
    <dbReference type="NCBI Taxonomy" id="120398"/>
    <lineage>
        <taxon>Eukaryota</taxon>
        <taxon>Sar</taxon>
        <taxon>Stramenopiles</taxon>
        <taxon>Oomycota</taxon>
        <taxon>Saprolegniomycetes</taxon>
        <taxon>Saprolegniales</taxon>
        <taxon>Verrucalvaceae</taxon>
        <taxon>Aphanomyces</taxon>
    </lineage>
</organism>
<dbReference type="EMBL" id="VJMH01005113">
    <property type="protein sequence ID" value="KAF0700750.1"/>
    <property type="molecule type" value="Genomic_DNA"/>
</dbReference>
<sequence length="184" mass="20298">MVATLVGSYEYLGLTQSTMADDFWSEGFNASGHQTFLATRFNNQLQTTNRALLLDRLDNLIHSDLSQDYASTGTTVLVAPLYASAIQVEVNTLSAVVQGLRTMDSCLLPWIASSYCYVDFNRTWGMAGTTARQEACHLERSNGAVYLDAILRNANEWARLMQCWGTSFDGAIFAPLFQSTRGVA</sequence>
<dbReference type="OrthoDB" id="78977at2759"/>
<gene>
    <name evidence="2" type="primary">Aste57867_8703</name>
    <name evidence="1" type="ORF">As57867_008669</name>
    <name evidence="2" type="ORF">ASTE57867_8703</name>
</gene>
<proteinExistence type="predicted"/>
<name>A0A485KL61_9STRA</name>